<evidence type="ECO:0000256" key="5">
    <source>
        <dbReference type="SAM" id="Phobius"/>
    </source>
</evidence>
<evidence type="ECO:0000259" key="6">
    <source>
        <dbReference type="Pfam" id="PF13458"/>
    </source>
</evidence>
<accession>A0ABT3H856</accession>
<dbReference type="InterPro" id="IPR028081">
    <property type="entry name" value="Leu-bd"/>
</dbReference>
<comment type="caution">
    <text evidence="7">The sequence shown here is derived from an EMBL/GenBank/DDBJ whole genome shotgun (WGS) entry which is preliminary data.</text>
</comment>
<keyword evidence="2" id="KW-0732">Signal</keyword>
<organism evidence="7 8">
    <name type="scientific">Rhodobium gokarnense</name>
    <dbReference type="NCBI Taxonomy" id="364296"/>
    <lineage>
        <taxon>Bacteria</taxon>
        <taxon>Pseudomonadati</taxon>
        <taxon>Pseudomonadota</taxon>
        <taxon>Alphaproteobacteria</taxon>
        <taxon>Hyphomicrobiales</taxon>
        <taxon>Rhodobiaceae</taxon>
        <taxon>Rhodobium</taxon>
    </lineage>
</organism>
<evidence type="ECO:0000313" key="7">
    <source>
        <dbReference type="EMBL" id="MCW2306580.1"/>
    </source>
</evidence>
<proteinExistence type="inferred from homology"/>
<evidence type="ECO:0000313" key="8">
    <source>
        <dbReference type="Proteomes" id="UP001209755"/>
    </source>
</evidence>
<keyword evidence="5" id="KW-1133">Transmembrane helix</keyword>
<feature type="compositionally biased region" description="Basic and acidic residues" evidence="4">
    <location>
        <begin position="452"/>
        <end position="463"/>
    </location>
</feature>
<protein>
    <submittedName>
        <fullName evidence="7">Branched-chain amino acid transport system substrate-binding protein</fullName>
    </submittedName>
</protein>
<reference evidence="8" key="1">
    <citation type="submission" date="2023-07" db="EMBL/GenBank/DDBJ databases">
        <title>Genome sequencing of Purple Non-Sulfur Bacteria from various extreme environments.</title>
        <authorList>
            <person name="Mayer M."/>
        </authorList>
    </citation>
    <scope>NUCLEOTIDE SEQUENCE [LARGE SCALE GENOMIC DNA]</scope>
    <source>
        <strain evidence="8">DSM 17935</strain>
    </source>
</reference>
<dbReference type="InterPro" id="IPR051010">
    <property type="entry name" value="BCAA_transport"/>
</dbReference>
<feature type="region of interest" description="Disordered" evidence="4">
    <location>
        <begin position="431"/>
        <end position="463"/>
    </location>
</feature>
<dbReference type="PANTHER" id="PTHR30483:SF6">
    <property type="entry name" value="PERIPLASMIC BINDING PROTEIN OF ABC TRANSPORTER FOR NATURAL AMINO ACIDS"/>
    <property type="match status" value="1"/>
</dbReference>
<dbReference type="Gene3D" id="3.40.50.2300">
    <property type="match status" value="2"/>
</dbReference>
<evidence type="ECO:0000256" key="2">
    <source>
        <dbReference type="ARBA" id="ARBA00022729"/>
    </source>
</evidence>
<evidence type="ECO:0000256" key="4">
    <source>
        <dbReference type="SAM" id="MobiDB-lite"/>
    </source>
</evidence>
<dbReference type="Proteomes" id="UP001209755">
    <property type="component" value="Unassembled WGS sequence"/>
</dbReference>
<keyword evidence="3" id="KW-0813">Transport</keyword>
<sequence>MADDDALDVEDESAERPAVSVWLVLAALFALALSVLALTEATGRTALVSRVQVLLFGPADDNLRIVAVYGTGGEEHSFLRGARMAIDRINDADGGLFKKRLELVSYGERVHSDETPLESTVAQTLALSGRIARTKNLLAVVGHQWSDTAVAASSIYSLNDVLFLATHATAASLTNHDFNTVFALQPDNATNAEVVANYAMKNGMRRFVVLSDKTDYGKESAAFFTAAITNAGADLVFRGNLASGRRSIDQLLMFILDNNLFKRSDFDAFFIVSSSIPETAEFIKRSRDLGLTMPILGMEYLFSADMEKAVGKEAMKDVIGVSLYDRDNISERARTFVDAFQKAFGTMPDLDAALGYDAVTLVRDAARRAGSRDPDRLSDILKVARYKKPFVGVTGPLVFDRNGLITDTQVFIIRHDGTEFRTAAHYEIPTTWDTLGEDSGETSTESWTSPDEGVRPDEERQDQ</sequence>
<feature type="transmembrane region" description="Helical" evidence="5">
    <location>
        <begin position="20"/>
        <end position="39"/>
    </location>
</feature>
<dbReference type="EMBL" id="JAOQNS010000002">
    <property type="protein sequence ID" value="MCW2306580.1"/>
    <property type="molecule type" value="Genomic_DNA"/>
</dbReference>
<dbReference type="SUPFAM" id="SSF53822">
    <property type="entry name" value="Periplasmic binding protein-like I"/>
    <property type="match status" value="1"/>
</dbReference>
<keyword evidence="5" id="KW-0812">Transmembrane</keyword>
<dbReference type="Pfam" id="PF13458">
    <property type="entry name" value="Peripla_BP_6"/>
    <property type="match status" value="1"/>
</dbReference>
<keyword evidence="3" id="KW-0029">Amino-acid transport</keyword>
<keyword evidence="5" id="KW-0472">Membrane</keyword>
<name>A0ABT3H856_9HYPH</name>
<gene>
    <name evidence="7" type="ORF">M2319_000899</name>
</gene>
<feature type="domain" description="Leucine-binding protein" evidence="6">
    <location>
        <begin position="77"/>
        <end position="413"/>
    </location>
</feature>
<dbReference type="PANTHER" id="PTHR30483">
    <property type="entry name" value="LEUCINE-SPECIFIC-BINDING PROTEIN"/>
    <property type="match status" value="1"/>
</dbReference>
<evidence type="ECO:0000256" key="3">
    <source>
        <dbReference type="ARBA" id="ARBA00022970"/>
    </source>
</evidence>
<comment type="similarity">
    <text evidence="1">Belongs to the leucine-binding protein family.</text>
</comment>
<dbReference type="InterPro" id="IPR028082">
    <property type="entry name" value="Peripla_BP_I"/>
</dbReference>
<dbReference type="RefSeq" id="WP_264600244.1">
    <property type="nucleotide sequence ID" value="NZ_JAOQNS010000002.1"/>
</dbReference>
<keyword evidence="8" id="KW-1185">Reference proteome</keyword>
<evidence type="ECO:0000256" key="1">
    <source>
        <dbReference type="ARBA" id="ARBA00010062"/>
    </source>
</evidence>